<name>A0ABQ5G1I3_9ASTR</name>
<dbReference type="EMBL" id="BQNB010017976">
    <property type="protein sequence ID" value="GJT69314.1"/>
    <property type="molecule type" value="Genomic_DNA"/>
</dbReference>
<keyword evidence="2" id="KW-1185">Reference proteome</keyword>
<gene>
    <name evidence="1" type="ORF">Tco_1028600</name>
</gene>
<reference evidence="1" key="2">
    <citation type="submission" date="2022-01" db="EMBL/GenBank/DDBJ databases">
        <authorList>
            <person name="Yamashiro T."/>
            <person name="Shiraishi A."/>
            <person name="Satake H."/>
            <person name="Nakayama K."/>
        </authorList>
    </citation>
    <scope>NUCLEOTIDE SEQUENCE</scope>
</reference>
<dbReference type="Proteomes" id="UP001151760">
    <property type="component" value="Unassembled WGS sequence"/>
</dbReference>
<evidence type="ECO:0000313" key="1">
    <source>
        <dbReference type="EMBL" id="GJT69314.1"/>
    </source>
</evidence>
<protein>
    <submittedName>
        <fullName evidence="1">Uncharacterized protein</fullName>
    </submittedName>
</protein>
<sequence>MRHTRVSYVEDSLTRDIKLSNKEPRFFSYEQTRYPQLTYHLEGSDKGDNMIDSLTKEPSDTLLMGDEVISTIPERENNEFIKSSVDDLVPILRESEVTSDSDLECDMPATIPLPTTDVREEVF</sequence>
<comment type="caution">
    <text evidence="1">The sequence shown here is derived from an EMBL/GenBank/DDBJ whole genome shotgun (WGS) entry which is preliminary data.</text>
</comment>
<proteinExistence type="predicted"/>
<reference evidence="1" key="1">
    <citation type="journal article" date="2022" name="Int. J. Mol. Sci.">
        <title>Draft Genome of Tanacetum Coccineum: Genomic Comparison of Closely Related Tanacetum-Family Plants.</title>
        <authorList>
            <person name="Yamashiro T."/>
            <person name="Shiraishi A."/>
            <person name="Nakayama K."/>
            <person name="Satake H."/>
        </authorList>
    </citation>
    <scope>NUCLEOTIDE SEQUENCE</scope>
</reference>
<organism evidence="1 2">
    <name type="scientific">Tanacetum coccineum</name>
    <dbReference type="NCBI Taxonomy" id="301880"/>
    <lineage>
        <taxon>Eukaryota</taxon>
        <taxon>Viridiplantae</taxon>
        <taxon>Streptophyta</taxon>
        <taxon>Embryophyta</taxon>
        <taxon>Tracheophyta</taxon>
        <taxon>Spermatophyta</taxon>
        <taxon>Magnoliopsida</taxon>
        <taxon>eudicotyledons</taxon>
        <taxon>Gunneridae</taxon>
        <taxon>Pentapetalae</taxon>
        <taxon>asterids</taxon>
        <taxon>campanulids</taxon>
        <taxon>Asterales</taxon>
        <taxon>Asteraceae</taxon>
        <taxon>Asteroideae</taxon>
        <taxon>Anthemideae</taxon>
        <taxon>Anthemidinae</taxon>
        <taxon>Tanacetum</taxon>
    </lineage>
</organism>
<accession>A0ABQ5G1I3</accession>
<evidence type="ECO:0000313" key="2">
    <source>
        <dbReference type="Proteomes" id="UP001151760"/>
    </source>
</evidence>